<organism evidence="1 2">
    <name type="scientific">Corallococcus interemptor</name>
    <dbReference type="NCBI Taxonomy" id="2316720"/>
    <lineage>
        <taxon>Bacteria</taxon>
        <taxon>Pseudomonadati</taxon>
        <taxon>Myxococcota</taxon>
        <taxon>Myxococcia</taxon>
        <taxon>Myxococcales</taxon>
        <taxon>Cystobacterineae</taxon>
        <taxon>Myxococcaceae</taxon>
        <taxon>Corallococcus</taxon>
    </lineage>
</organism>
<sequence length="370" mass="41284">MLGTASPTDSDQDICFRVFNDIRAQGNTVQFPDIIVALDDVRGNVSPTAMAHRRVTRLAEESTRMHAEAVAAERAPRLHYIWWGPVPESGLEGIQAMVTECGTTVSIQLWCKAEHATAFGGALPGVVIQGLDADMNHDTLPANPFPKLAEAVAWLTAKRAFSAVKDVLMLYLLYQAGGHYLDTTTAPMGGMQRMKYKARRFKDACKITPMDEFTTATLGIKFARIGQGREFYPGARPWIKDTDTSTHPVMTPSVDFWAAWARKGNAIARASLEAYLDFITEMKAKAPEALASERRDQIIGDLITLSVQMGMLKDVLSGSRREQEVYELLQREMWSFGALDQQDYESLKANFILPEIGVMKWHKGSWRNKH</sequence>
<dbReference type="Gene3D" id="3.90.550.20">
    <property type="match status" value="1"/>
</dbReference>
<dbReference type="Proteomes" id="UP000282656">
    <property type="component" value="Unassembled WGS sequence"/>
</dbReference>
<comment type="caution">
    <text evidence="1">The sequence shown here is derived from an EMBL/GenBank/DDBJ whole genome shotgun (WGS) entry which is preliminary data.</text>
</comment>
<reference evidence="2" key="1">
    <citation type="submission" date="2018-09" db="EMBL/GenBank/DDBJ databases">
        <authorList>
            <person name="Livingstone P.G."/>
            <person name="Whitworth D.E."/>
        </authorList>
    </citation>
    <scope>NUCLEOTIDE SEQUENCE [LARGE SCALE GENOMIC DNA]</scope>
    <source>
        <strain evidence="2">AB047A</strain>
    </source>
</reference>
<dbReference type="AlphaFoldDB" id="A0A3A8QUU9"/>
<dbReference type="EMBL" id="RAWM01000008">
    <property type="protein sequence ID" value="RKH72473.1"/>
    <property type="molecule type" value="Genomic_DNA"/>
</dbReference>
<keyword evidence="2" id="KW-1185">Reference proteome</keyword>
<accession>A0A3A8QUU9</accession>
<proteinExistence type="predicted"/>
<evidence type="ECO:0000313" key="1">
    <source>
        <dbReference type="EMBL" id="RKH72473.1"/>
    </source>
</evidence>
<gene>
    <name evidence="1" type="ORF">D7X96_05170</name>
</gene>
<evidence type="ECO:0000313" key="2">
    <source>
        <dbReference type="Proteomes" id="UP000282656"/>
    </source>
</evidence>
<name>A0A3A8QUU9_9BACT</name>
<protein>
    <submittedName>
        <fullName evidence="1">Uncharacterized protein</fullName>
    </submittedName>
</protein>